<dbReference type="Proteomes" id="UP001162060">
    <property type="component" value="Unassembled WGS sequence"/>
</dbReference>
<dbReference type="GO" id="GO:0008270">
    <property type="term" value="F:zinc ion binding"/>
    <property type="evidence" value="ECO:0007669"/>
    <property type="project" value="UniProtKB-KW"/>
</dbReference>
<dbReference type="InterPro" id="IPR001878">
    <property type="entry name" value="Znf_CCHC"/>
</dbReference>
<reference evidence="4" key="1">
    <citation type="submission" date="2024-01" db="EMBL/GenBank/DDBJ databases">
        <authorList>
            <person name="Webb A."/>
        </authorList>
    </citation>
    <scope>NUCLEOTIDE SEQUENCE</scope>
    <source>
        <strain evidence="4">Pm1</strain>
    </source>
</reference>
<sequence length="138" mass="15698">MQLDPLPEQVRVTIFMEGLRTGIARTEVFRVHPSTFEEAVDIALNAEFNFKAARYGTHGHAQRSFDGAEPMDLSHAEEEERALLAVEQQRKIRRCYMCGSTKHLRPQCPLRKPLQSRPSRNPPSNPKVGTERENGNSQ</sequence>
<feature type="compositionally biased region" description="Basic and acidic residues" evidence="2">
    <location>
        <begin position="129"/>
        <end position="138"/>
    </location>
</feature>
<proteinExistence type="predicted"/>
<keyword evidence="1" id="KW-0479">Metal-binding</keyword>
<name>A0AAV1TZI5_9STRA</name>
<dbReference type="GO" id="GO:0003676">
    <property type="term" value="F:nucleic acid binding"/>
    <property type="evidence" value="ECO:0007669"/>
    <property type="project" value="InterPro"/>
</dbReference>
<dbReference type="PROSITE" id="PS50158">
    <property type="entry name" value="ZF_CCHC"/>
    <property type="match status" value="1"/>
</dbReference>
<evidence type="ECO:0000256" key="1">
    <source>
        <dbReference type="PROSITE-ProRule" id="PRU00047"/>
    </source>
</evidence>
<evidence type="ECO:0000313" key="4">
    <source>
        <dbReference type="EMBL" id="CAK7927083.1"/>
    </source>
</evidence>
<feature type="domain" description="CCHC-type" evidence="3">
    <location>
        <begin position="93"/>
        <end position="109"/>
    </location>
</feature>
<protein>
    <recommendedName>
        <fullName evidence="3">CCHC-type domain-containing protein</fullName>
    </recommendedName>
</protein>
<gene>
    <name evidence="4" type="ORF">PM001_LOCUS12233</name>
</gene>
<evidence type="ECO:0000313" key="5">
    <source>
        <dbReference type="Proteomes" id="UP001162060"/>
    </source>
</evidence>
<feature type="region of interest" description="Disordered" evidence="2">
    <location>
        <begin position="103"/>
        <end position="138"/>
    </location>
</feature>
<keyword evidence="1" id="KW-0863">Zinc-finger</keyword>
<accession>A0AAV1TZI5</accession>
<evidence type="ECO:0000259" key="3">
    <source>
        <dbReference type="PROSITE" id="PS50158"/>
    </source>
</evidence>
<dbReference type="EMBL" id="CAKLBY020000107">
    <property type="protein sequence ID" value="CAK7927083.1"/>
    <property type="molecule type" value="Genomic_DNA"/>
</dbReference>
<organism evidence="4 5">
    <name type="scientific">Peronospora matthiolae</name>
    <dbReference type="NCBI Taxonomy" id="2874970"/>
    <lineage>
        <taxon>Eukaryota</taxon>
        <taxon>Sar</taxon>
        <taxon>Stramenopiles</taxon>
        <taxon>Oomycota</taxon>
        <taxon>Peronosporomycetes</taxon>
        <taxon>Peronosporales</taxon>
        <taxon>Peronosporaceae</taxon>
        <taxon>Peronospora</taxon>
    </lineage>
</organism>
<dbReference type="AlphaFoldDB" id="A0AAV1TZI5"/>
<evidence type="ECO:0000256" key="2">
    <source>
        <dbReference type="SAM" id="MobiDB-lite"/>
    </source>
</evidence>
<comment type="caution">
    <text evidence="4">The sequence shown here is derived from an EMBL/GenBank/DDBJ whole genome shotgun (WGS) entry which is preliminary data.</text>
</comment>
<keyword evidence="1" id="KW-0862">Zinc</keyword>